<accession>A0A7U7GAW1</accession>
<evidence type="ECO:0000313" key="3">
    <source>
        <dbReference type="Proteomes" id="UP000019184"/>
    </source>
</evidence>
<sequence>MTAPQQSIHDLIAGFITTREIKLPVFNPVALRLQQALARNDIKITDIERMIVEDQALTSQILRVANAAFYQGLQPITTIRKAIIRLGNEQVANLAMVAAQQQMYQKSSGAFQSYQEKLWRHAFASAMGSKWLAERCGFRTIAENAFLAGLLHNIGQLALLKIIADLYATGFIPANLPPTLITEILDSAMHTEQGYLLAKKWNLPEEYCAVVQEHHKEPCDPNNTLLLFVRLVDLTCEKIGIGLHDDPQIALAATSEAQALGLGEVTLAELEILLEDSVVMADQI</sequence>
<dbReference type="PANTHER" id="PTHR33525:SF3">
    <property type="entry name" value="RIBONUCLEASE Y"/>
    <property type="match status" value="1"/>
</dbReference>
<evidence type="ECO:0000313" key="2">
    <source>
        <dbReference type="EMBL" id="CDH44707.1"/>
    </source>
</evidence>
<dbReference type="AlphaFoldDB" id="A0A7U7GAW1"/>
<gene>
    <name evidence="2" type="ORF">BN874_1850007</name>
</gene>
<dbReference type="PANTHER" id="PTHR33525">
    <property type="match status" value="1"/>
</dbReference>
<evidence type="ECO:0000259" key="1">
    <source>
        <dbReference type="PROSITE" id="PS51833"/>
    </source>
</evidence>
<dbReference type="Pfam" id="PF08668">
    <property type="entry name" value="HDOD"/>
    <property type="match status" value="1"/>
</dbReference>
<dbReference type="Gene3D" id="1.10.3210.10">
    <property type="entry name" value="Hypothetical protein af1432"/>
    <property type="match status" value="1"/>
</dbReference>
<dbReference type="Proteomes" id="UP000019184">
    <property type="component" value="Unassembled WGS sequence"/>
</dbReference>
<dbReference type="SUPFAM" id="SSF109604">
    <property type="entry name" value="HD-domain/PDEase-like"/>
    <property type="match status" value="1"/>
</dbReference>
<protein>
    <submittedName>
        <fullName evidence="2">Metal dependent phosphohydrolase</fullName>
    </submittedName>
</protein>
<organism evidence="2 3">
    <name type="scientific">Candidatus Contendobacter odensis Run_B_J11</name>
    <dbReference type="NCBI Taxonomy" id="1400861"/>
    <lineage>
        <taxon>Bacteria</taxon>
        <taxon>Pseudomonadati</taxon>
        <taxon>Pseudomonadota</taxon>
        <taxon>Gammaproteobacteria</taxon>
        <taxon>Candidatus Competibacteraceae</taxon>
        <taxon>Candidatus Contendibacter</taxon>
    </lineage>
</organism>
<feature type="domain" description="HDOD" evidence="1">
    <location>
        <begin position="23"/>
        <end position="217"/>
    </location>
</feature>
<comment type="caution">
    <text evidence="2">The sequence shown here is derived from an EMBL/GenBank/DDBJ whole genome shotgun (WGS) entry which is preliminary data.</text>
</comment>
<dbReference type="InterPro" id="IPR013976">
    <property type="entry name" value="HDOD"/>
</dbReference>
<reference evidence="2 3" key="1">
    <citation type="journal article" date="2014" name="ISME J.">
        <title>Candidatus Competibacter-lineage genomes retrieved from metagenomes reveal functional metabolic diversity.</title>
        <authorList>
            <person name="McIlroy S.J."/>
            <person name="Albertsen M."/>
            <person name="Andresen E.K."/>
            <person name="Saunders A.M."/>
            <person name="Kristiansen R."/>
            <person name="Stokholm-Bjerregaard M."/>
            <person name="Nielsen K.L."/>
            <person name="Nielsen P.H."/>
        </authorList>
    </citation>
    <scope>NUCLEOTIDE SEQUENCE [LARGE SCALE GENOMIC DNA]</scope>
    <source>
        <strain evidence="2 3">Run_B_J11</strain>
    </source>
</reference>
<dbReference type="OrthoDB" id="598113at2"/>
<keyword evidence="3" id="KW-1185">Reference proteome</keyword>
<dbReference type="EMBL" id="CBTK010000096">
    <property type="protein sequence ID" value="CDH44707.1"/>
    <property type="molecule type" value="Genomic_DNA"/>
</dbReference>
<proteinExistence type="predicted"/>
<dbReference type="PROSITE" id="PS51833">
    <property type="entry name" value="HDOD"/>
    <property type="match status" value="1"/>
</dbReference>
<name>A0A7U7GAW1_9GAMM</name>
<dbReference type="RefSeq" id="WP_034431893.1">
    <property type="nucleotide sequence ID" value="NZ_CBTK010000096.1"/>
</dbReference>
<dbReference type="InterPro" id="IPR052340">
    <property type="entry name" value="RNase_Y/CdgJ"/>
</dbReference>